<evidence type="ECO:0000256" key="9">
    <source>
        <dbReference type="ARBA" id="ARBA00023102"/>
    </source>
</evidence>
<comment type="caution">
    <text evidence="13">The sequence shown here is derived from an EMBL/GenBank/DDBJ whole genome shotgun (WGS) entry which is preliminary data.</text>
</comment>
<dbReference type="CDD" id="cd01641">
    <property type="entry name" value="Bacterial_IMPase_like_1"/>
    <property type="match status" value="1"/>
</dbReference>
<evidence type="ECO:0000256" key="2">
    <source>
        <dbReference type="ARBA" id="ARBA00004970"/>
    </source>
</evidence>
<dbReference type="FunFam" id="3.30.540.10:FF:000030">
    <property type="entry name" value="Inositol monophosphatase"/>
    <property type="match status" value="1"/>
</dbReference>
<protein>
    <recommendedName>
        <fullName evidence="4">histidinol-phosphatase</fullName>
        <ecNumber evidence="4">3.1.3.15</ecNumber>
    </recommendedName>
    <alternativeName>
        <fullName evidence="10">Histidinol-phosphate phosphatase</fullName>
    </alternativeName>
</protein>
<comment type="catalytic activity">
    <reaction evidence="11">
        <text>L-histidinol phosphate + H2O = L-histidinol + phosphate</text>
        <dbReference type="Rhea" id="RHEA:14465"/>
        <dbReference type="ChEBI" id="CHEBI:15377"/>
        <dbReference type="ChEBI" id="CHEBI:43474"/>
        <dbReference type="ChEBI" id="CHEBI:57699"/>
        <dbReference type="ChEBI" id="CHEBI:57980"/>
        <dbReference type="EC" id="3.1.3.15"/>
    </reaction>
</comment>
<dbReference type="GO" id="GO:0000105">
    <property type="term" value="P:L-histidine biosynthetic process"/>
    <property type="evidence" value="ECO:0007669"/>
    <property type="project" value="UniProtKB-KW"/>
</dbReference>
<evidence type="ECO:0000256" key="3">
    <source>
        <dbReference type="ARBA" id="ARBA00009759"/>
    </source>
</evidence>
<dbReference type="Gene3D" id="3.40.190.80">
    <property type="match status" value="1"/>
</dbReference>
<keyword evidence="8 12" id="KW-0460">Magnesium</keyword>
<dbReference type="EC" id="3.1.3.15" evidence="4"/>
<evidence type="ECO:0000256" key="1">
    <source>
        <dbReference type="ARBA" id="ARBA00001946"/>
    </source>
</evidence>
<keyword evidence="5" id="KW-0028">Amino-acid biosynthesis</keyword>
<dbReference type="InterPro" id="IPR000760">
    <property type="entry name" value="Inositol_monophosphatase-like"/>
</dbReference>
<evidence type="ECO:0000256" key="4">
    <source>
        <dbReference type="ARBA" id="ARBA00013085"/>
    </source>
</evidence>
<evidence type="ECO:0000256" key="7">
    <source>
        <dbReference type="ARBA" id="ARBA00022801"/>
    </source>
</evidence>
<accession>A0AAE0C6X6</accession>
<feature type="binding site" evidence="12">
    <location>
        <position position="128"/>
    </location>
    <ligand>
        <name>Mg(2+)</name>
        <dbReference type="ChEBI" id="CHEBI:18420"/>
        <label>1</label>
        <note>catalytic</note>
    </ligand>
</feature>
<dbReference type="GO" id="GO:0046872">
    <property type="term" value="F:metal ion binding"/>
    <property type="evidence" value="ECO:0007669"/>
    <property type="project" value="UniProtKB-KW"/>
</dbReference>
<evidence type="ECO:0000256" key="11">
    <source>
        <dbReference type="ARBA" id="ARBA00049158"/>
    </source>
</evidence>
<evidence type="ECO:0000313" key="14">
    <source>
        <dbReference type="Proteomes" id="UP001190700"/>
    </source>
</evidence>
<comment type="pathway">
    <text evidence="2">Amino-acid biosynthesis; L-histidine biosynthesis; L-histidine from 5-phospho-alpha-D-ribose 1-diphosphate: step 8/9.</text>
</comment>
<dbReference type="PANTHER" id="PTHR43200">
    <property type="entry name" value="PHOSPHATASE"/>
    <property type="match status" value="1"/>
</dbReference>
<dbReference type="AlphaFoldDB" id="A0AAE0C6X6"/>
<evidence type="ECO:0000256" key="8">
    <source>
        <dbReference type="ARBA" id="ARBA00022842"/>
    </source>
</evidence>
<dbReference type="Pfam" id="PF00459">
    <property type="entry name" value="Inositol_P"/>
    <property type="match status" value="1"/>
</dbReference>
<evidence type="ECO:0000256" key="10">
    <source>
        <dbReference type="ARBA" id="ARBA00033209"/>
    </source>
</evidence>
<keyword evidence="9" id="KW-0368">Histidine biosynthesis</keyword>
<dbReference type="InterPro" id="IPR020583">
    <property type="entry name" value="Inositol_monoP_metal-BS"/>
</dbReference>
<feature type="binding site" evidence="12">
    <location>
        <position position="127"/>
    </location>
    <ligand>
        <name>Mg(2+)</name>
        <dbReference type="ChEBI" id="CHEBI:18420"/>
        <label>1</label>
        <note>catalytic</note>
    </ligand>
</feature>
<dbReference type="InterPro" id="IPR011809">
    <property type="entry name" value="His_9_proposed"/>
</dbReference>
<evidence type="ECO:0000256" key="12">
    <source>
        <dbReference type="PIRSR" id="PIRSR600760-2"/>
    </source>
</evidence>
<evidence type="ECO:0000256" key="5">
    <source>
        <dbReference type="ARBA" id="ARBA00022605"/>
    </source>
</evidence>
<dbReference type="Gene3D" id="3.30.540.10">
    <property type="entry name" value="Fructose-1,6-Bisphosphatase, subunit A, domain 1"/>
    <property type="match status" value="1"/>
</dbReference>
<reference evidence="13 14" key="1">
    <citation type="journal article" date="2015" name="Genome Biol. Evol.">
        <title>Comparative Genomics of a Bacterivorous Green Alga Reveals Evolutionary Causalities and Consequences of Phago-Mixotrophic Mode of Nutrition.</title>
        <authorList>
            <person name="Burns J.A."/>
            <person name="Paasch A."/>
            <person name="Narechania A."/>
            <person name="Kim E."/>
        </authorList>
    </citation>
    <scope>NUCLEOTIDE SEQUENCE [LARGE SCALE GENOMIC DNA]</scope>
    <source>
        <strain evidence="13 14">PLY_AMNH</strain>
    </source>
</reference>
<feature type="binding site" evidence="12">
    <location>
        <position position="249"/>
    </location>
    <ligand>
        <name>Mg(2+)</name>
        <dbReference type="ChEBI" id="CHEBI:18420"/>
        <label>1</label>
        <note>catalytic</note>
    </ligand>
</feature>
<dbReference type="PANTHER" id="PTHR43200:SF6">
    <property type="entry name" value="3'(2'),5'-BISPHOSPHATE NUCLEOTIDASE"/>
    <property type="match status" value="1"/>
</dbReference>
<keyword evidence="7" id="KW-0378">Hydrolase</keyword>
<proteinExistence type="inferred from homology"/>
<dbReference type="GO" id="GO:0004401">
    <property type="term" value="F:histidinol-phosphatase activity"/>
    <property type="evidence" value="ECO:0007669"/>
    <property type="project" value="UniProtKB-EC"/>
</dbReference>
<keyword evidence="14" id="KW-1185">Reference proteome</keyword>
<dbReference type="InterPro" id="IPR051090">
    <property type="entry name" value="Inositol_monoP_superfamily"/>
</dbReference>
<feature type="binding site" evidence="12">
    <location>
        <position position="125"/>
    </location>
    <ligand>
        <name>Mg(2+)</name>
        <dbReference type="ChEBI" id="CHEBI:18420"/>
        <label>1</label>
        <note>catalytic</note>
    </ligand>
</feature>
<evidence type="ECO:0000313" key="13">
    <source>
        <dbReference type="EMBL" id="KAK3248853.1"/>
    </source>
</evidence>
<comment type="similarity">
    <text evidence="3">Belongs to the inositol monophosphatase superfamily.</text>
</comment>
<dbReference type="EMBL" id="LGRX02027762">
    <property type="protein sequence ID" value="KAK3248853.1"/>
    <property type="molecule type" value="Genomic_DNA"/>
</dbReference>
<name>A0AAE0C6X6_9CHLO</name>
<dbReference type="SUPFAM" id="SSF56655">
    <property type="entry name" value="Carbohydrate phosphatase"/>
    <property type="match status" value="1"/>
</dbReference>
<feature type="binding site" evidence="12">
    <location>
        <position position="109"/>
    </location>
    <ligand>
        <name>Mg(2+)</name>
        <dbReference type="ChEBI" id="CHEBI:18420"/>
        <label>1</label>
        <note>catalytic</note>
    </ligand>
</feature>
<comment type="cofactor">
    <cofactor evidence="1 12">
        <name>Mg(2+)</name>
        <dbReference type="ChEBI" id="CHEBI:18420"/>
    </cofactor>
</comment>
<dbReference type="PROSITE" id="PS00629">
    <property type="entry name" value="IMP_1"/>
    <property type="match status" value="1"/>
</dbReference>
<dbReference type="NCBIfam" id="TIGR02067">
    <property type="entry name" value="his_9_HisN"/>
    <property type="match status" value="1"/>
</dbReference>
<dbReference type="Proteomes" id="UP001190700">
    <property type="component" value="Unassembled WGS sequence"/>
</dbReference>
<gene>
    <name evidence="13" type="ORF">CYMTET_41696</name>
</gene>
<sequence>MSPSVAQLSFNGILAASRSKFRNLNAKKIGATPKKTRTTSASSCPQEYVDLAHDLADTAGKITSQYFRKPLDVESKSDASPVTIADRAAEEAMRSVINKRFPTHSVYGEEFGLDLRDSESVWVLDPIDGTKSFITGKPVFGTLVAFVEEGSPVLGVIDQPITKERWVGAAGRVTTLNNKEISTRTCGSLTNAYMYSTTPLMFSGDSLEAYQRLAEQVRIPLYGCDCYAYGLLSSGFCDVVAEADMKPYDYMALVPVVQGAGGVMTDWQGNPLKLNTTILTQQECTSSLAGEVLASGDAQTHAEALQALAWSN</sequence>
<organism evidence="13 14">
    <name type="scientific">Cymbomonas tetramitiformis</name>
    <dbReference type="NCBI Taxonomy" id="36881"/>
    <lineage>
        <taxon>Eukaryota</taxon>
        <taxon>Viridiplantae</taxon>
        <taxon>Chlorophyta</taxon>
        <taxon>Pyramimonadophyceae</taxon>
        <taxon>Pyramimonadales</taxon>
        <taxon>Pyramimonadaceae</taxon>
        <taxon>Cymbomonas</taxon>
    </lineage>
</organism>
<keyword evidence="6 12" id="KW-0479">Metal-binding</keyword>
<dbReference type="FunFam" id="3.40.190.80:FF:000013">
    <property type="entry name" value="Inositol monophosphatase"/>
    <property type="match status" value="1"/>
</dbReference>
<evidence type="ECO:0000256" key="6">
    <source>
        <dbReference type="ARBA" id="ARBA00022723"/>
    </source>
</evidence>
<dbReference type="PRINTS" id="PR00377">
    <property type="entry name" value="IMPHPHTASES"/>
</dbReference>